<accession>A0A8D5FXP4</accession>
<proteinExistence type="predicted"/>
<dbReference type="AlphaFoldDB" id="A0A8D5FXP4"/>
<dbReference type="Pfam" id="PF08770">
    <property type="entry name" value="SoxZ"/>
    <property type="match status" value="1"/>
</dbReference>
<evidence type="ECO:0000313" key="3">
    <source>
        <dbReference type="Proteomes" id="UP000826722"/>
    </source>
</evidence>
<dbReference type="InterPro" id="IPR014880">
    <property type="entry name" value="SoxZ_dom"/>
</dbReference>
<dbReference type="Proteomes" id="UP000826722">
    <property type="component" value="Chromosome"/>
</dbReference>
<reference evidence="2" key="1">
    <citation type="journal article" date="2021" name="Arch. Microbiol.">
        <title>Methyloradius palustris gen. nov., sp. nov., a methanol-oxidizing bacterium isolated from snow.</title>
        <authorList>
            <person name="Miyadera T."/>
            <person name="Kojima H."/>
            <person name="Fukui M."/>
        </authorList>
    </citation>
    <scope>NUCLEOTIDE SEQUENCE</scope>
    <source>
        <strain evidence="2">Zm11</strain>
    </source>
</reference>
<dbReference type="InterPro" id="IPR013783">
    <property type="entry name" value="Ig-like_fold"/>
</dbReference>
<dbReference type="KEGG" id="mpau:ZMTM_01860"/>
<keyword evidence="3" id="KW-1185">Reference proteome</keyword>
<dbReference type="SUPFAM" id="SSF81296">
    <property type="entry name" value="E set domains"/>
    <property type="match status" value="1"/>
</dbReference>
<feature type="domain" description="Sulphur oxidation protein SoxZ" evidence="1">
    <location>
        <begin position="12"/>
        <end position="104"/>
    </location>
</feature>
<dbReference type="EMBL" id="AP024110">
    <property type="protein sequence ID" value="BCM23927.1"/>
    <property type="molecule type" value="Genomic_DNA"/>
</dbReference>
<evidence type="ECO:0000259" key="1">
    <source>
        <dbReference type="Pfam" id="PF08770"/>
    </source>
</evidence>
<sequence>MGAANMADDIKMRAQLKGDMVEVKVLIGHPMETGRRKNEAGEVISAHFVQLVTVTLNGKSVLEAQWGTGISKNPYLTFHLVGAKVGDIVAVTWHDNLGQSSSQQIAVTQG</sequence>
<protein>
    <submittedName>
        <fullName evidence="2">Thiosulfate oxidation carrier complex protein SoxZ</fullName>
    </submittedName>
</protein>
<name>A0A8D5FXP4_9PROT</name>
<dbReference type="NCBIfam" id="TIGR04490">
    <property type="entry name" value="SoxZ_true"/>
    <property type="match status" value="1"/>
</dbReference>
<dbReference type="Gene3D" id="2.60.40.10">
    <property type="entry name" value="Immunoglobulins"/>
    <property type="match status" value="1"/>
</dbReference>
<dbReference type="InterPro" id="IPR030995">
    <property type="entry name" value="SoxZ"/>
</dbReference>
<evidence type="ECO:0000313" key="2">
    <source>
        <dbReference type="EMBL" id="BCM23927.1"/>
    </source>
</evidence>
<gene>
    <name evidence="2" type="primary">soxZ</name>
    <name evidence="2" type="ORF">ZMTM_01860</name>
</gene>
<dbReference type="InterPro" id="IPR014756">
    <property type="entry name" value="Ig_E-set"/>
</dbReference>
<organism evidence="2 3">
    <name type="scientific">Methyloradius palustris</name>
    <dbReference type="NCBI Taxonomy" id="2778876"/>
    <lineage>
        <taxon>Bacteria</taxon>
        <taxon>Pseudomonadati</taxon>
        <taxon>Pseudomonadota</taxon>
        <taxon>Betaproteobacteria</taxon>
        <taxon>Nitrosomonadales</taxon>
        <taxon>Methylophilaceae</taxon>
        <taxon>Methyloradius</taxon>
    </lineage>
</organism>